<protein>
    <submittedName>
        <fullName evidence="2">Uncharacterized protein</fullName>
    </submittedName>
</protein>
<dbReference type="RefSeq" id="WP_146781270.1">
    <property type="nucleotide sequence ID" value="NZ_CP042434.1"/>
</dbReference>
<reference evidence="2 3" key="1">
    <citation type="journal article" date="2017" name="Int. J. Syst. Evol. Microbiol.">
        <title>Arachidicoccus ginsenosidivorans sp. nov., with ginsenoside-converting activity isolated from ginseng cultivating soil.</title>
        <authorList>
            <person name="Siddiqi M.Z."/>
            <person name="Aslam Z."/>
            <person name="Im W.T."/>
        </authorList>
    </citation>
    <scope>NUCLEOTIDE SEQUENCE [LARGE SCALE GENOMIC DNA]</scope>
    <source>
        <strain evidence="2 3">Gsoil 809</strain>
    </source>
</reference>
<evidence type="ECO:0000313" key="2">
    <source>
        <dbReference type="EMBL" id="QEC71853.1"/>
    </source>
</evidence>
<organism evidence="2 3">
    <name type="scientific">Arachidicoccus ginsenosidivorans</name>
    <dbReference type="NCBI Taxonomy" id="496057"/>
    <lineage>
        <taxon>Bacteria</taxon>
        <taxon>Pseudomonadati</taxon>
        <taxon>Bacteroidota</taxon>
        <taxon>Chitinophagia</taxon>
        <taxon>Chitinophagales</taxon>
        <taxon>Chitinophagaceae</taxon>
        <taxon>Arachidicoccus</taxon>
    </lineage>
</organism>
<feature type="transmembrane region" description="Helical" evidence="1">
    <location>
        <begin position="108"/>
        <end position="133"/>
    </location>
</feature>
<keyword evidence="1" id="KW-1133">Transmembrane helix</keyword>
<dbReference type="Proteomes" id="UP000321291">
    <property type="component" value="Chromosome"/>
</dbReference>
<feature type="transmembrane region" description="Helical" evidence="1">
    <location>
        <begin position="63"/>
        <end position="84"/>
    </location>
</feature>
<dbReference type="OrthoDB" id="1496029at2"/>
<feature type="transmembrane region" description="Helical" evidence="1">
    <location>
        <begin position="25"/>
        <end position="51"/>
    </location>
</feature>
<keyword evidence="1" id="KW-0472">Membrane</keyword>
<keyword evidence="3" id="KW-1185">Reference proteome</keyword>
<accession>A0A5B8VKY2</accession>
<name>A0A5B8VKY2_9BACT</name>
<evidence type="ECO:0000313" key="3">
    <source>
        <dbReference type="Proteomes" id="UP000321291"/>
    </source>
</evidence>
<dbReference type="AlphaFoldDB" id="A0A5B8VKY2"/>
<dbReference type="EMBL" id="CP042434">
    <property type="protein sequence ID" value="QEC71853.1"/>
    <property type="molecule type" value="Genomic_DNA"/>
</dbReference>
<proteinExistence type="predicted"/>
<gene>
    <name evidence="2" type="ORF">FSB73_09435</name>
</gene>
<evidence type="ECO:0000256" key="1">
    <source>
        <dbReference type="SAM" id="Phobius"/>
    </source>
</evidence>
<keyword evidence="1" id="KW-0812">Transmembrane</keyword>
<sequence length="138" mass="16346">MKIIDIFLVTIYLHFLKMKENGRNIVPWFQTCVSLGMVFSISFALLIKVVFEGSINKKSIPEWLFLLGFMSFAGLIFFLVKLYFFKKNRHLDLISTFLKRFSDSKRKLIKIVSVGFLIILPCIFVLIMCYQTFYKRNY</sequence>
<dbReference type="KEGG" id="agi:FSB73_09435"/>